<proteinExistence type="predicted"/>
<evidence type="ECO:0000313" key="1">
    <source>
        <dbReference type="EMBL" id="QTA84228.1"/>
    </source>
</evidence>
<gene>
    <name evidence="1" type="ORF">dnm_002220</name>
</gene>
<sequence length="56" mass="6395">MVLANNENNLLSYYKKLKNLVFHNGGIIFFISIPDIDQIVKNLILTTAFIKGSFSY</sequence>
<accession>A0A975BFB3</accession>
<dbReference type="Proteomes" id="UP000663722">
    <property type="component" value="Chromosome"/>
</dbReference>
<organism evidence="1 2">
    <name type="scientific">Desulfonema magnum</name>
    <dbReference type="NCBI Taxonomy" id="45655"/>
    <lineage>
        <taxon>Bacteria</taxon>
        <taxon>Pseudomonadati</taxon>
        <taxon>Thermodesulfobacteriota</taxon>
        <taxon>Desulfobacteria</taxon>
        <taxon>Desulfobacterales</taxon>
        <taxon>Desulfococcaceae</taxon>
        <taxon>Desulfonema</taxon>
    </lineage>
</organism>
<evidence type="ECO:0000313" key="2">
    <source>
        <dbReference type="Proteomes" id="UP000663722"/>
    </source>
</evidence>
<dbReference type="EMBL" id="CP061800">
    <property type="protein sequence ID" value="QTA84228.1"/>
    <property type="molecule type" value="Genomic_DNA"/>
</dbReference>
<dbReference type="KEGG" id="dmm:dnm_002220"/>
<protein>
    <submittedName>
        <fullName evidence="1">Uncharacterized protein</fullName>
    </submittedName>
</protein>
<keyword evidence="2" id="KW-1185">Reference proteome</keyword>
<name>A0A975BFB3_9BACT</name>
<reference evidence="1" key="1">
    <citation type="journal article" date="2021" name="Microb. Physiol.">
        <title>Proteogenomic Insights into the Physiology of Marine, Sulfate-Reducing, Filamentous Desulfonema limicola and Desulfonema magnum.</title>
        <authorList>
            <person name="Schnaars V."/>
            <person name="Wohlbrand L."/>
            <person name="Scheve S."/>
            <person name="Hinrichs C."/>
            <person name="Reinhardt R."/>
            <person name="Rabus R."/>
        </authorList>
    </citation>
    <scope>NUCLEOTIDE SEQUENCE</scope>
    <source>
        <strain evidence="1">4be13</strain>
    </source>
</reference>
<dbReference type="AlphaFoldDB" id="A0A975BFB3"/>